<organism evidence="2 3">
    <name type="scientific">Rhizoclosmatium globosum</name>
    <dbReference type="NCBI Taxonomy" id="329046"/>
    <lineage>
        <taxon>Eukaryota</taxon>
        <taxon>Fungi</taxon>
        <taxon>Fungi incertae sedis</taxon>
        <taxon>Chytridiomycota</taxon>
        <taxon>Chytridiomycota incertae sedis</taxon>
        <taxon>Chytridiomycetes</taxon>
        <taxon>Chytridiales</taxon>
        <taxon>Chytriomycetaceae</taxon>
        <taxon>Rhizoclosmatium</taxon>
    </lineage>
</organism>
<reference evidence="2 3" key="1">
    <citation type="submission" date="2016-07" db="EMBL/GenBank/DDBJ databases">
        <title>Pervasive Adenine N6-methylation of Active Genes in Fungi.</title>
        <authorList>
            <consortium name="DOE Joint Genome Institute"/>
            <person name="Mondo S.J."/>
            <person name="Dannebaum R.O."/>
            <person name="Kuo R.C."/>
            <person name="Labutti K."/>
            <person name="Haridas S."/>
            <person name="Kuo A."/>
            <person name="Salamov A."/>
            <person name="Ahrendt S.R."/>
            <person name="Lipzen A."/>
            <person name="Sullivan W."/>
            <person name="Andreopoulos W.B."/>
            <person name="Clum A."/>
            <person name="Lindquist E."/>
            <person name="Daum C."/>
            <person name="Ramamoorthy G.K."/>
            <person name="Gryganskyi A."/>
            <person name="Culley D."/>
            <person name="Magnuson J.K."/>
            <person name="James T.Y."/>
            <person name="O'Malley M.A."/>
            <person name="Stajich J.E."/>
            <person name="Spatafora J.W."/>
            <person name="Visel A."/>
            <person name="Grigoriev I.V."/>
        </authorList>
    </citation>
    <scope>NUCLEOTIDE SEQUENCE [LARGE SCALE GENOMIC DNA]</scope>
    <source>
        <strain evidence="2 3">JEL800</strain>
    </source>
</reference>
<feature type="non-terminal residue" evidence="2">
    <location>
        <position position="143"/>
    </location>
</feature>
<evidence type="ECO:0000313" key="2">
    <source>
        <dbReference type="EMBL" id="ORY45955.1"/>
    </source>
</evidence>
<sequence>MIIMLPSLLLTLLFFGSNTMALSSIGILVNAVLPEGTVPSDSYNMGAWNGCQRAIAGYSSHRCVWLTASSTMDSVTRFTQLMEADSSIVQVLVLDIQGLEYTRVLATRFPNVTYSLLKATVSPTDPPNIQGASFNYDQALFLA</sequence>
<feature type="chain" id="PRO_5011003302" description="Methyltransferase FkbM domain-containing protein" evidence="1">
    <location>
        <begin position="22"/>
        <end position="143"/>
    </location>
</feature>
<protein>
    <recommendedName>
        <fullName evidence="4">Methyltransferase FkbM domain-containing protein</fullName>
    </recommendedName>
</protein>
<keyword evidence="3" id="KW-1185">Reference proteome</keyword>
<evidence type="ECO:0000313" key="3">
    <source>
        <dbReference type="Proteomes" id="UP000193642"/>
    </source>
</evidence>
<keyword evidence="1" id="KW-0732">Signal</keyword>
<evidence type="ECO:0008006" key="4">
    <source>
        <dbReference type="Google" id="ProtNLM"/>
    </source>
</evidence>
<comment type="caution">
    <text evidence="2">The sequence shown here is derived from an EMBL/GenBank/DDBJ whole genome shotgun (WGS) entry which is preliminary data.</text>
</comment>
<feature type="signal peptide" evidence="1">
    <location>
        <begin position="1"/>
        <end position="21"/>
    </location>
</feature>
<evidence type="ECO:0000256" key="1">
    <source>
        <dbReference type="SAM" id="SignalP"/>
    </source>
</evidence>
<dbReference type="AlphaFoldDB" id="A0A1Y2CI25"/>
<dbReference type="EMBL" id="MCGO01000018">
    <property type="protein sequence ID" value="ORY45955.1"/>
    <property type="molecule type" value="Genomic_DNA"/>
</dbReference>
<name>A0A1Y2CI25_9FUNG</name>
<accession>A0A1Y2CI25</accession>
<dbReference type="Proteomes" id="UP000193642">
    <property type="component" value="Unassembled WGS sequence"/>
</dbReference>
<proteinExistence type="predicted"/>
<gene>
    <name evidence="2" type="ORF">BCR33DRAFT_765184</name>
</gene>
<dbReference type="Gene3D" id="3.40.50.2300">
    <property type="match status" value="1"/>
</dbReference>